<accession>A0ACB8SZX3</accession>
<reference evidence="1" key="1">
    <citation type="submission" date="2021-03" db="EMBL/GenBank/DDBJ databases">
        <authorList>
            <consortium name="DOE Joint Genome Institute"/>
            <person name="Ahrendt S."/>
            <person name="Looney B.P."/>
            <person name="Miyauchi S."/>
            <person name="Morin E."/>
            <person name="Drula E."/>
            <person name="Courty P.E."/>
            <person name="Chicoki N."/>
            <person name="Fauchery L."/>
            <person name="Kohler A."/>
            <person name="Kuo A."/>
            <person name="Labutti K."/>
            <person name="Pangilinan J."/>
            <person name="Lipzen A."/>
            <person name="Riley R."/>
            <person name="Andreopoulos W."/>
            <person name="He G."/>
            <person name="Johnson J."/>
            <person name="Barry K.W."/>
            <person name="Grigoriev I.V."/>
            <person name="Nagy L."/>
            <person name="Hibbett D."/>
            <person name="Henrissat B."/>
            <person name="Matheny P.B."/>
            <person name="Labbe J."/>
            <person name="Martin F."/>
        </authorList>
    </citation>
    <scope>NUCLEOTIDE SEQUENCE</scope>
    <source>
        <strain evidence="1">HHB10654</strain>
    </source>
</reference>
<keyword evidence="2" id="KW-1185">Reference proteome</keyword>
<dbReference type="Proteomes" id="UP000814140">
    <property type="component" value="Unassembled WGS sequence"/>
</dbReference>
<evidence type="ECO:0000313" key="2">
    <source>
        <dbReference type="Proteomes" id="UP000814140"/>
    </source>
</evidence>
<name>A0ACB8SZX3_9AGAM</name>
<reference evidence="1" key="2">
    <citation type="journal article" date="2022" name="New Phytol.">
        <title>Evolutionary transition to the ectomycorrhizal habit in the genomes of a hyperdiverse lineage of mushroom-forming fungi.</title>
        <authorList>
            <person name="Looney B."/>
            <person name="Miyauchi S."/>
            <person name="Morin E."/>
            <person name="Drula E."/>
            <person name="Courty P.E."/>
            <person name="Kohler A."/>
            <person name="Kuo A."/>
            <person name="LaButti K."/>
            <person name="Pangilinan J."/>
            <person name="Lipzen A."/>
            <person name="Riley R."/>
            <person name="Andreopoulos W."/>
            <person name="He G."/>
            <person name="Johnson J."/>
            <person name="Nolan M."/>
            <person name="Tritt A."/>
            <person name="Barry K.W."/>
            <person name="Grigoriev I.V."/>
            <person name="Nagy L.G."/>
            <person name="Hibbett D."/>
            <person name="Henrissat B."/>
            <person name="Matheny P.B."/>
            <person name="Labbe J."/>
            <person name="Martin F.M."/>
        </authorList>
    </citation>
    <scope>NUCLEOTIDE SEQUENCE</scope>
    <source>
        <strain evidence="1">HHB10654</strain>
    </source>
</reference>
<gene>
    <name evidence="1" type="ORF">BV25DRAFT_730546</name>
</gene>
<proteinExistence type="predicted"/>
<sequence length="370" mass="40631">MSNITITPDDLPNSLRLSPHLSAHKYFFVCTLTVAAWDSLVLSPRSWKLLKQEGWPALKILYCVLRFLMPAEFIIVGVAFFDTDWSRSMCQQFFLFEPICTAIVLGGCSAIHVIRVHAIYEKSRPVLAGLGALLGIQLVVTALCCAFYQSVPLLEGQGCIAGPKHSWVGLYWVSTTLLYTATFALALYRSLRSLKVKSISLWKMTLRDGLNLYGSIWIVNTVNVIFWFVAKPTDNADTIRTIVSSMTAVITTTMSLRIVLAVRGTLYSGGSFAGVWSTTTGTASVSRGIASARAPAGATPSVLQINTAPTYTLDGMGNKPEGVWDGDRKDVADMKLSQTEFDIEERERGKPALGVMVTVNREVVDFEPKK</sequence>
<organism evidence="1 2">
    <name type="scientific">Artomyces pyxidatus</name>
    <dbReference type="NCBI Taxonomy" id="48021"/>
    <lineage>
        <taxon>Eukaryota</taxon>
        <taxon>Fungi</taxon>
        <taxon>Dikarya</taxon>
        <taxon>Basidiomycota</taxon>
        <taxon>Agaricomycotina</taxon>
        <taxon>Agaricomycetes</taxon>
        <taxon>Russulales</taxon>
        <taxon>Auriscalpiaceae</taxon>
        <taxon>Artomyces</taxon>
    </lineage>
</organism>
<evidence type="ECO:0000313" key="1">
    <source>
        <dbReference type="EMBL" id="KAI0061662.1"/>
    </source>
</evidence>
<protein>
    <submittedName>
        <fullName evidence="1">Uncharacterized protein</fullName>
    </submittedName>
</protein>
<dbReference type="EMBL" id="MU277211">
    <property type="protein sequence ID" value="KAI0061662.1"/>
    <property type="molecule type" value="Genomic_DNA"/>
</dbReference>
<comment type="caution">
    <text evidence="1">The sequence shown here is derived from an EMBL/GenBank/DDBJ whole genome shotgun (WGS) entry which is preliminary data.</text>
</comment>